<feature type="compositionally biased region" description="Low complexity" evidence="1">
    <location>
        <begin position="476"/>
        <end position="489"/>
    </location>
</feature>
<proteinExistence type="predicted"/>
<feature type="region of interest" description="Disordered" evidence="1">
    <location>
        <begin position="341"/>
        <end position="379"/>
    </location>
</feature>
<evidence type="ECO:0000313" key="2">
    <source>
        <dbReference type="EMBL" id="KAG1906895.1"/>
    </source>
</evidence>
<feature type="region of interest" description="Disordered" evidence="1">
    <location>
        <begin position="398"/>
        <end position="545"/>
    </location>
</feature>
<keyword evidence="3" id="KW-1185">Reference proteome</keyword>
<name>A0AAD4EIL2_9AGAM</name>
<comment type="caution">
    <text evidence="2">The sequence shown here is derived from an EMBL/GenBank/DDBJ whole genome shotgun (WGS) entry which is preliminary data.</text>
</comment>
<evidence type="ECO:0000313" key="3">
    <source>
        <dbReference type="Proteomes" id="UP001195769"/>
    </source>
</evidence>
<feature type="compositionally biased region" description="Low complexity" evidence="1">
    <location>
        <begin position="771"/>
        <end position="792"/>
    </location>
</feature>
<evidence type="ECO:0000256" key="1">
    <source>
        <dbReference type="SAM" id="MobiDB-lite"/>
    </source>
</evidence>
<dbReference type="GO" id="GO:0046982">
    <property type="term" value="F:protein heterodimerization activity"/>
    <property type="evidence" value="ECO:0007669"/>
    <property type="project" value="InterPro"/>
</dbReference>
<feature type="compositionally biased region" description="Low complexity" evidence="1">
    <location>
        <begin position="727"/>
        <end position="743"/>
    </location>
</feature>
<feature type="compositionally biased region" description="Polar residues" evidence="1">
    <location>
        <begin position="341"/>
        <end position="363"/>
    </location>
</feature>
<feature type="compositionally biased region" description="Polar residues" evidence="1">
    <location>
        <begin position="607"/>
        <end position="616"/>
    </location>
</feature>
<dbReference type="GeneID" id="64665746"/>
<accession>A0AAD4EIL2</accession>
<feature type="compositionally biased region" description="Basic and acidic residues" evidence="1">
    <location>
        <begin position="364"/>
        <end position="375"/>
    </location>
</feature>
<reference evidence="2" key="1">
    <citation type="journal article" date="2020" name="New Phytol.">
        <title>Comparative genomics reveals dynamic genome evolution in host specialist ectomycorrhizal fungi.</title>
        <authorList>
            <person name="Lofgren L.A."/>
            <person name="Nguyen N.H."/>
            <person name="Vilgalys R."/>
            <person name="Ruytinx J."/>
            <person name="Liao H.L."/>
            <person name="Branco S."/>
            <person name="Kuo A."/>
            <person name="LaButti K."/>
            <person name="Lipzen A."/>
            <person name="Andreopoulos W."/>
            <person name="Pangilinan J."/>
            <person name="Riley R."/>
            <person name="Hundley H."/>
            <person name="Na H."/>
            <person name="Barry K."/>
            <person name="Grigoriev I.V."/>
            <person name="Stajich J.E."/>
            <person name="Kennedy P.G."/>
        </authorList>
    </citation>
    <scope>NUCLEOTIDE SEQUENCE</scope>
    <source>
        <strain evidence="2">FC203</strain>
    </source>
</reference>
<feature type="region of interest" description="Disordered" evidence="1">
    <location>
        <begin position="597"/>
        <end position="806"/>
    </location>
</feature>
<dbReference type="Gene3D" id="1.10.20.10">
    <property type="entry name" value="Histone, subunit A"/>
    <property type="match status" value="1"/>
</dbReference>
<sequence>MIEPSATQGELDTTLFSKYMVVDQFTTVPTFISSRSADVILSDIRPTKLTPDALNSINALLDELLYSILNTARSFNPSRLRTAMHKVLPTTLGKEAILEAEMELRAYYQRTITAVGSGSSSEDGVFNLQWAAELLRLKCEAYSTLSDTDENSDAENRLKERMLADGVPPPKQEVLSPASLYLTAIIESICEHILSNVGRVASRDSSRATANSQDLFIALCEDSTIYGFFKNMKVYGQIETLSKLPKLRRSKSFTREKLSGATSPASSREGDASRKDSSRHRMSSESSNIGPAMILGSNPHSARSSIDKARAIKIFSGNSNRGSNDHPNGTDSVIGHRKTDSLVSASAKQSIQSGDRSPISPTFSEDRSQEFDDMMRSGSTMKVSLTPDRLRTMEALNKEKARFNGRKTSLQSSHKDSISSEALLASTAPDQPKRTTRPSLRHVDSIHEDDEIQPIVKPPPTSRPRQLSAATTSGFSPPSSTRARSASSADPMVLKSTTFPPPRQPHPSLGSSLKLPNLTPSKAQQKRTKPIPHGLDVDQSRPPRTHTVARNRESLDLDDIMGASENEDEAEKLKSTPCYNSQRGISASARELIDFLAEGPPEPPATSPTNVNSGSLLTPKKTGRLQRMISKITLNGNEKVRSDNESGKSSPRRADAPIPLLPNKSLTNLSSLANKPVPPRYPTDLPSATSSDSRSSVDNALLDHRVRKQSFSRRPVPPLDPKTTSPDSLVSTLASSVVVADVGPPVPPMPTSLVPTTSKQHDSVSKRGSDDSSSAVVPMEAPAPSSSESKAPTVQAPERSSSRVVLSHLAKRPAQLATATSSPSIPPSVIDHAHDMRRTLSHATSATECRLLIDIFLARAGLVADSSELQVLVSAPLTPESAAKESRMEHAIVELLLGSDGESSDPPVQSEP</sequence>
<dbReference type="RefSeq" id="XP_041232470.1">
    <property type="nucleotide sequence ID" value="XM_041371448.1"/>
</dbReference>
<organism evidence="2 3">
    <name type="scientific">Suillus fuscotomentosus</name>
    <dbReference type="NCBI Taxonomy" id="1912939"/>
    <lineage>
        <taxon>Eukaryota</taxon>
        <taxon>Fungi</taxon>
        <taxon>Dikarya</taxon>
        <taxon>Basidiomycota</taxon>
        <taxon>Agaricomycotina</taxon>
        <taxon>Agaricomycetes</taxon>
        <taxon>Agaricomycetidae</taxon>
        <taxon>Boletales</taxon>
        <taxon>Suillineae</taxon>
        <taxon>Suillaceae</taxon>
        <taxon>Suillus</taxon>
    </lineage>
</organism>
<feature type="compositionally biased region" description="Polar residues" evidence="1">
    <location>
        <begin position="463"/>
        <end position="475"/>
    </location>
</feature>
<dbReference type="EMBL" id="JABBWK010000003">
    <property type="protein sequence ID" value="KAG1906895.1"/>
    <property type="molecule type" value="Genomic_DNA"/>
</dbReference>
<dbReference type="InterPro" id="IPR009072">
    <property type="entry name" value="Histone-fold"/>
</dbReference>
<feature type="region of interest" description="Disordered" evidence="1">
    <location>
        <begin position="252"/>
        <end position="303"/>
    </location>
</feature>
<feature type="compositionally biased region" description="Basic and acidic residues" evidence="1">
    <location>
        <begin position="759"/>
        <end position="770"/>
    </location>
</feature>
<dbReference type="AlphaFoldDB" id="A0AAD4EIL2"/>
<feature type="compositionally biased region" description="Low complexity" evidence="1">
    <location>
        <begin position="687"/>
        <end position="696"/>
    </location>
</feature>
<feature type="region of interest" description="Disordered" evidence="1">
    <location>
        <begin position="316"/>
        <end position="335"/>
    </location>
</feature>
<dbReference type="Proteomes" id="UP001195769">
    <property type="component" value="Unassembled WGS sequence"/>
</dbReference>
<feature type="compositionally biased region" description="Polar residues" evidence="1">
    <location>
        <begin position="316"/>
        <end position="331"/>
    </location>
</feature>
<gene>
    <name evidence="2" type="ORF">F5891DRAFT_347039</name>
</gene>
<feature type="compositionally biased region" description="Polar residues" evidence="1">
    <location>
        <begin position="664"/>
        <end position="673"/>
    </location>
</feature>
<protein>
    <submittedName>
        <fullName evidence="2">Uncharacterized protein</fullName>
    </submittedName>
</protein>